<dbReference type="AlphaFoldDB" id="A0A5J6HUK0"/>
<dbReference type="InterPro" id="IPR002575">
    <property type="entry name" value="Aminoglycoside_PTrfase"/>
</dbReference>
<dbReference type="EMBL" id="CP023695">
    <property type="protein sequence ID" value="QEV22001.1"/>
    <property type="molecule type" value="Genomic_DNA"/>
</dbReference>
<dbReference type="GO" id="GO:0016740">
    <property type="term" value="F:transferase activity"/>
    <property type="evidence" value="ECO:0007669"/>
    <property type="project" value="UniProtKB-KW"/>
</dbReference>
<feature type="domain" description="Aminoglycoside phosphotransferase" evidence="1">
    <location>
        <begin position="109"/>
        <end position="315"/>
    </location>
</feature>
<dbReference type="OrthoDB" id="2410440at2"/>
<dbReference type="Gene3D" id="3.90.1200.10">
    <property type="match status" value="1"/>
</dbReference>
<dbReference type="SUPFAM" id="SSF56112">
    <property type="entry name" value="Protein kinase-like (PK-like)"/>
    <property type="match status" value="1"/>
</dbReference>
<keyword evidence="2" id="KW-0808">Transferase</keyword>
<evidence type="ECO:0000313" key="2">
    <source>
        <dbReference type="EMBL" id="QEV22001.1"/>
    </source>
</evidence>
<name>A0A5J6HUK0_STRAD</name>
<dbReference type="Proteomes" id="UP000326553">
    <property type="component" value="Chromosome"/>
</dbReference>
<dbReference type="Pfam" id="PF01636">
    <property type="entry name" value="APH"/>
    <property type="match status" value="1"/>
</dbReference>
<evidence type="ECO:0000259" key="1">
    <source>
        <dbReference type="Pfam" id="PF01636"/>
    </source>
</evidence>
<proteinExistence type="predicted"/>
<keyword evidence="3" id="KW-1185">Reference proteome</keyword>
<dbReference type="KEGG" id="salw:CP975_34890"/>
<dbReference type="InterPro" id="IPR011009">
    <property type="entry name" value="Kinase-like_dom_sf"/>
</dbReference>
<organism evidence="2 3">
    <name type="scientific">Streptomyces alboniger</name>
    <dbReference type="NCBI Taxonomy" id="132473"/>
    <lineage>
        <taxon>Bacteria</taxon>
        <taxon>Bacillati</taxon>
        <taxon>Actinomycetota</taxon>
        <taxon>Actinomycetes</taxon>
        <taxon>Kitasatosporales</taxon>
        <taxon>Streptomycetaceae</taxon>
        <taxon>Streptomyces</taxon>
        <taxon>Streptomyces aurantiacus group</taxon>
    </lineage>
</organism>
<dbReference type="NCBIfam" id="NF038156">
    <property type="entry name" value="lant_syn_V_LxmK"/>
    <property type="match status" value="1"/>
</dbReference>
<gene>
    <name evidence="2" type="ORF">CP975_34890</name>
</gene>
<protein>
    <submittedName>
        <fullName evidence="2">Aminoglycoside phosphotransferase family protein</fullName>
    </submittedName>
</protein>
<accession>A0A5J6HUK0</accession>
<evidence type="ECO:0000313" key="3">
    <source>
        <dbReference type="Proteomes" id="UP000326553"/>
    </source>
</evidence>
<sequence length="430" mass="46422">MLFVVCQTAFRAPSKGLPAAGNSTSVRRDPESAIRASEHFRGAVQQPLVAQAHTGDAVLSHDTVDIHSIPRQQVVSPHLSAVPEVARVLRRLGLGCLPAGAVESFAGRNDNWAGTTSTGAAVFVKQVADRDPARPGFHRAVSFERFIARTPVPGLLAPRCVGWDEPSGLQVFAWLRGTRSGAELIADRAFAEVHAHQVGRAIGALHGAGFDERDGIDRTPPPLPSVELLRALPLRHFLEATAAELAFWQLLQPDRQLVDALAALREAEAAAEPRPVHGDLRLDQLLVDGDAVFVTDWEEFRLGDPARDVGGFVGDWLSYAVRGITAVDDADTTALSDHDIIARGTAELTRVRPLLRSFWAGYRQARPVRDPQLESRATAFAGWHMFDRLLATSQRSPRLSAVQRAGAGVGRNAVLAPQRFAGVLGLDVTV</sequence>
<reference evidence="2 3" key="1">
    <citation type="submission" date="2017-09" db="EMBL/GenBank/DDBJ databases">
        <authorList>
            <person name="Lee N."/>
            <person name="Cho B.-K."/>
        </authorList>
    </citation>
    <scope>NUCLEOTIDE SEQUENCE [LARGE SCALE GENOMIC DNA]</scope>
    <source>
        <strain evidence="2 3">ATCC 12461</strain>
    </source>
</reference>